<reference evidence="3 4" key="2">
    <citation type="submission" date="2024-10" db="EMBL/GenBank/DDBJ databases">
        <authorList>
            <person name="Ryan C."/>
        </authorList>
    </citation>
    <scope>NUCLEOTIDE SEQUENCE [LARGE SCALE GENOMIC DNA]</scope>
</reference>
<organism evidence="3 4">
    <name type="scientific">Urochloa decumbens</name>
    <dbReference type="NCBI Taxonomy" id="240449"/>
    <lineage>
        <taxon>Eukaryota</taxon>
        <taxon>Viridiplantae</taxon>
        <taxon>Streptophyta</taxon>
        <taxon>Embryophyta</taxon>
        <taxon>Tracheophyta</taxon>
        <taxon>Spermatophyta</taxon>
        <taxon>Magnoliopsida</taxon>
        <taxon>Liliopsida</taxon>
        <taxon>Poales</taxon>
        <taxon>Poaceae</taxon>
        <taxon>PACMAD clade</taxon>
        <taxon>Panicoideae</taxon>
        <taxon>Panicodae</taxon>
        <taxon>Paniceae</taxon>
        <taxon>Melinidinae</taxon>
        <taxon>Urochloa</taxon>
    </lineage>
</organism>
<dbReference type="PANTHER" id="PTHR38377">
    <property type="entry name" value="THREONINE-TRNA LIGASE 2"/>
    <property type="match status" value="1"/>
</dbReference>
<gene>
    <name evidence="3" type="ORF">URODEC1_LOCUS103313</name>
    <name evidence="2" type="ORF">URODEC1_LOCUS97565</name>
</gene>
<dbReference type="Proteomes" id="UP001497457">
    <property type="component" value="Chromosome 6rd"/>
</dbReference>
<evidence type="ECO:0000313" key="2">
    <source>
        <dbReference type="EMBL" id="CAL5061179.1"/>
    </source>
</evidence>
<accession>A0ABC9F9A5</accession>
<evidence type="ECO:0000313" key="4">
    <source>
        <dbReference type="Proteomes" id="UP001497457"/>
    </source>
</evidence>
<dbReference type="EMBL" id="OZ075116">
    <property type="protein sequence ID" value="CAL5071312.1"/>
    <property type="molecule type" value="Genomic_DNA"/>
</dbReference>
<dbReference type="PANTHER" id="PTHR38377:SF1">
    <property type="entry name" value="THREONINE-TRNA LIGASE 2"/>
    <property type="match status" value="1"/>
</dbReference>
<dbReference type="AlphaFoldDB" id="A0ABC9F9A5"/>
<proteinExistence type="predicted"/>
<evidence type="ECO:0000256" key="1">
    <source>
        <dbReference type="SAM" id="Coils"/>
    </source>
</evidence>
<sequence>MAADDGRATAALDVALKPFQERASEAEIRITKLEALLYNQDGLNSGSEASSSAMKDLQSKLDSVSAEYLTEKEKNKKLIMENEKLEYRITHLIRAVREAESR</sequence>
<evidence type="ECO:0000313" key="3">
    <source>
        <dbReference type="EMBL" id="CAL5071312.1"/>
    </source>
</evidence>
<keyword evidence="1" id="KW-0175">Coiled coil</keyword>
<reference evidence="4" key="1">
    <citation type="submission" date="2024-06" db="EMBL/GenBank/DDBJ databases">
        <authorList>
            <person name="Ryan C."/>
        </authorList>
    </citation>
    <scope>NUCLEOTIDE SEQUENCE [LARGE SCALE GENOMIC DNA]</scope>
</reference>
<dbReference type="EMBL" id="OZ075115">
    <property type="protein sequence ID" value="CAL5061179.1"/>
    <property type="molecule type" value="Genomic_DNA"/>
</dbReference>
<name>A0ABC9F9A5_9POAL</name>
<keyword evidence="4" id="KW-1185">Reference proteome</keyword>
<dbReference type="Proteomes" id="UP001497457">
    <property type="component" value="Chromosome 5rd"/>
</dbReference>
<protein>
    <submittedName>
        <fullName evidence="3">Uncharacterized protein</fullName>
    </submittedName>
</protein>
<feature type="coiled-coil region" evidence="1">
    <location>
        <begin position="54"/>
        <end position="102"/>
    </location>
</feature>